<sequence length="496" mass="58474">MAASYLNLLSSVSKRLPLLHQPCVSVTRRLFSSEISDLFCSVFDKEYKYQWSVSEYNLKEDRVQLKLLKNLKERGLTELSDENHHHHDIKYLELKYEPSGDPSDTRNPYRFLYVRNFYNRLFEAMWANRGNVLLLGNPGVSKSWFQWYIMYRLVNRKERVHLSNPPTVIARQLGNDSLTFFFPDKDKVYTSEISFDTRILKRLDSRKAVYLYDPYSVKQEPLITHLKTVVTCSPNRKHYHEFRKRGVSTLYMPQWELDELQAVACHIKGESGDDMKDLLSPEQVEERYYRYGGIIRYVIPSDPASLEDTELLQKDALSNRSTTDLFLPGASIEKRDESKRNISHFLLQYVVSFHKKGELDKKEFRHFRMELASQYVREEVSQKQLTTNQFQKVLGYVQEMFLGAGKQRPDVFELLVLQALLKDDMDWRVVSCDEESARGKKNVRPVSEWPKWKPNLTKLVHLQKGNESHLELDCNTLYVPRDYGFPGIDMFWIEEK</sequence>
<name>A0A1X7SY62_AMPQE</name>
<proteinExistence type="predicted"/>
<accession>A0A1X7SY62</accession>
<reference evidence="1" key="1">
    <citation type="submission" date="2017-05" db="UniProtKB">
        <authorList>
            <consortium name="EnsemblMetazoa"/>
        </authorList>
    </citation>
    <scope>IDENTIFICATION</scope>
</reference>
<dbReference type="PANTHER" id="PTHR33129">
    <property type="entry name" value="PROTEIN KINASE DOMAIN-CONTAINING PROTEIN-RELATED"/>
    <property type="match status" value="1"/>
</dbReference>
<dbReference type="PANTHER" id="PTHR33129:SF1">
    <property type="entry name" value="ATP-BINDING PROTEIN"/>
    <property type="match status" value="1"/>
</dbReference>
<evidence type="ECO:0000313" key="1">
    <source>
        <dbReference type="EnsemblMetazoa" id="Aqu2.1.07109_001"/>
    </source>
</evidence>
<organism evidence="1">
    <name type="scientific">Amphimedon queenslandica</name>
    <name type="common">Sponge</name>
    <dbReference type="NCBI Taxonomy" id="400682"/>
    <lineage>
        <taxon>Eukaryota</taxon>
        <taxon>Metazoa</taxon>
        <taxon>Porifera</taxon>
        <taxon>Demospongiae</taxon>
        <taxon>Heteroscleromorpha</taxon>
        <taxon>Haplosclerida</taxon>
        <taxon>Niphatidae</taxon>
        <taxon>Amphimedon</taxon>
    </lineage>
</organism>
<dbReference type="AlphaFoldDB" id="A0A1X7SY62"/>
<protein>
    <submittedName>
        <fullName evidence="1">Uncharacterized protein</fullName>
    </submittedName>
</protein>
<dbReference type="EnsemblMetazoa" id="Aqu2.1.07109_001">
    <property type="protein sequence ID" value="Aqu2.1.07109_001"/>
    <property type="gene ID" value="Aqu2.1.07109"/>
</dbReference>
<dbReference type="InParanoid" id="A0A1X7SY62"/>
<dbReference type="InterPro" id="IPR052980">
    <property type="entry name" value="Crinkler_effector"/>
</dbReference>